<accession>A0A6A5T1G3</accession>
<dbReference type="AlphaFoldDB" id="A0A6A5T1G3"/>
<keyword evidence="3" id="KW-1185">Reference proteome</keyword>
<protein>
    <submittedName>
        <fullName evidence="2">Uncharacterized protein</fullName>
    </submittedName>
</protein>
<reference evidence="2" key="1">
    <citation type="journal article" date="2020" name="Stud. Mycol.">
        <title>101 Dothideomycetes genomes: a test case for predicting lifestyles and emergence of pathogens.</title>
        <authorList>
            <person name="Haridas S."/>
            <person name="Albert R."/>
            <person name="Binder M."/>
            <person name="Bloem J."/>
            <person name="Labutti K."/>
            <person name="Salamov A."/>
            <person name="Andreopoulos B."/>
            <person name="Baker S."/>
            <person name="Barry K."/>
            <person name="Bills G."/>
            <person name="Bluhm B."/>
            <person name="Cannon C."/>
            <person name="Castanera R."/>
            <person name="Culley D."/>
            <person name="Daum C."/>
            <person name="Ezra D."/>
            <person name="Gonzalez J."/>
            <person name="Henrissat B."/>
            <person name="Kuo A."/>
            <person name="Liang C."/>
            <person name="Lipzen A."/>
            <person name="Lutzoni F."/>
            <person name="Magnuson J."/>
            <person name="Mondo S."/>
            <person name="Nolan M."/>
            <person name="Ohm R."/>
            <person name="Pangilinan J."/>
            <person name="Park H.-J."/>
            <person name="Ramirez L."/>
            <person name="Alfaro M."/>
            <person name="Sun H."/>
            <person name="Tritt A."/>
            <person name="Yoshinaga Y."/>
            <person name="Zwiers L.-H."/>
            <person name="Turgeon B."/>
            <person name="Goodwin S."/>
            <person name="Spatafora J."/>
            <person name="Crous P."/>
            <person name="Grigoriev I."/>
        </authorList>
    </citation>
    <scope>NUCLEOTIDE SEQUENCE</scope>
    <source>
        <strain evidence="2">CBS 161.51</strain>
    </source>
</reference>
<name>A0A6A5T1G3_9PLEO</name>
<evidence type="ECO:0000256" key="1">
    <source>
        <dbReference type="SAM" id="MobiDB-lite"/>
    </source>
</evidence>
<feature type="compositionally biased region" description="Basic and acidic residues" evidence="1">
    <location>
        <begin position="187"/>
        <end position="201"/>
    </location>
</feature>
<dbReference type="Proteomes" id="UP000800038">
    <property type="component" value="Unassembled WGS sequence"/>
</dbReference>
<feature type="region of interest" description="Disordered" evidence="1">
    <location>
        <begin position="161"/>
        <end position="231"/>
    </location>
</feature>
<feature type="compositionally biased region" description="Polar residues" evidence="1">
    <location>
        <begin position="9"/>
        <end position="24"/>
    </location>
</feature>
<feature type="compositionally biased region" description="Polar residues" evidence="1">
    <location>
        <begin position="284"/>
        <end position="297"/>
    </location>
</feature>
<feature type="region of interest" description="Disordered" evidence="1">
    <location>
        <begin position="74"/>
        <end position="96"/>
    </location>
</feature>
<sequence>MADRDKTSAKSVHNSLQPIRNTNLRPPISLADLNVPVDPPSPILPDGLTPPITDHEAALRDMDWDGVENEWINLGESPDDSVQGKLQEDSPKRSMTKGWQGLDRAFIASKIFQQVIGHKDPQPFVPPPQMPNDLEQRFTEGLEQLVLDRKMGEMGLDALSEAAGIQDRMPQASTSVENTNLEDIMEEKESPAESATEDHGTGEGADASQFDEPREPTNCDSTSEPESYPIVEEVFKNLRSYNPGGLGSSATLVASPFFRPRSCTTAHPQAPTSSNAGSDHYSASPVSRTLDYGSSGSVGEGHAPSPRSSSFLPPPPWPGSDSTSAKNSLASQNYTAQGDTQKPGSAPQRSGTRSNPLFPSPGVKAQYGHRVSSNAKNVARRIAPVGFASGSPSTAGPQFLAGLLGKQKAASANVPQITLEPPSPKTTPVSKKRAAPMSGEDVFGPPLKGARAEASIGLPVLPATSEALWKFHFPGNTHALLTILLTWSHTIQSFYRRLPDPKAFQYHSAFPFRVTPPVYQHLVSLAFYDTSVTPHKEIRFLGPGDAAEIGYGEVDTFRSEEDWDSFLEQQHMWNSKFPFVNKESRHTDQVHNAVTGEGRWVYFLVKGHTSSPQEIAPHVILATHSSSITEASTCLHTILPDEYMPLTPLQPSPKQSLRRFASLQNLMSGPSTQKRLYQLLRSASSSELPPIDSAIIASQEGAQTLRRTVLKMEKAGFVPLIEGYRVDVGKFRAWMDAVGKGRGKIILWRERAKRM</sequence>
<proteinExistence type="predicted"/>
<feature type="compositionally biased region" description="Polar residues" evidence="1">
    <location>
        <begin position="171"/>
        <end position="181"/>
    </location>
</feature>
<feature type="region of interest" description="Disordered" evidence="1">
    <location>
        <begin position="1"/>
        <end position="33"/>
    </location>
</feature>
<gene>
    <name evidence="2" type="ORF">EJ02DRAFT_508895</name>
</gene>
<feature type="region of interest" description="Disordered" evidence="1">
    <location>
        <begin position="261"/>
        <end position="372"/>
    </location>
</feature>
<dbReference type="OrthoDB" id="3800839at2759"/>
<feature type="compositionally biased region" description="Polar residues" evidence="1">
    <location>
        <begin position="325"/>
        <end position="357"/>
    </location>
</feature>
<feature type="region of interest" description="Disordered" evidence="1">
    <location>
        <begin position="413"/>
        <end position="439"/>
    </location>
</feature>
<dbReference type="EMBL" id="ML976005">
    <property type="protein sequence ID" value="KAF1946048.1"/>
    <property type="molecule type" value="Genomic_DNA"/>
</dbReference>
<evidence type="ECO:0000313" key="3">
    <source>
        <dbReference type="Proteomes" id="UP000800038"/>
    </source>
</evidence>
<feature type="compositionally biased region" description="Polar residues" evidence="1">
    <location>
        <begin position="262"/>
        <end position="277"/>
    </location>
</feature>
<evidence type="ECO:0000313" key="2">
    <source>
        <dbReference type="EMBL" id="KAF1946048.1"/>
    </source>
</evidence>
<organism evidence="2 3">
    <name type="scientific">Clathrospora elynae</name>
    <dbReference type="NCBI Taxonomy" id="706981"/>
    <lineage>
        <taxon>Eukaryota</taxon>
        <taxon>Fungi</taxon>
        <taxon>Dikarya</taxon>
        <taxon>Ascomycota</taxon>
        <taxon>Pezizomycotina</taxon>
        <taxon>Dothideomycetes</taxon>
        <taxon>Pleosporomycetidae</taxon>
        <taxon>Pleosporales</taxon>
        <taxon>Diademaceae</taxon>
        <taxon>Clathrospora</taxon>
    </lineage>
</organism>